<protein>
    <submittedName>
        <fullName evidence="1">Uncharacterized protein</fullName>
    </submittedName>
</protein>
<accession>A0A0V1GIU0</accession>
<keyword evidence="2" id="KW-1185">Reference proteome</keyword>
<dbReference type="AlphaFoldDB" id="A0A0V1GIU0"/>
<evidence type="ECO:0000313" key="2">
    <source>
        <dbReference type="Proteomes" id="UP000054805"/>
    </source>
</evidence>
<proteinExistence type="predicted"/>
<evidence type="ECO:0000313" key="1">
    <source>
        <dbReference type="EMBL" id="KRY98141.1"/>
    </source>
</evidence>
<reference evidence="1 2" key="1">
    <citation type="submission" date="2015-01" db="EMBL/GenBank/DDBJ databases">
        <title>Evolution of Trichinella species and genotypes.</title>
        <authorList>
            <person name="Korhonen P.K."/>
            <person name="Edoardo P."/>
            <person name="Giuseppe L.R."/>
            <person name="Gasser R.B."/>
        </authorList>
    </citation>
    <scope>NUCLEOTIDE SEQUENCE [LARGE SCALE GENOMIC DNA]</scope>
    <source>
        <strain evidence="1">ISS588</strain>
    </source>
</reference>
<dbReference type="EMBL" id="JYDS01001920">
    <property type="protein sequence ID" value="KRY98141.1"/>
    <property type="molecule type" value="Genomic_DNA"/>
</dbReference>
<gene>
    <name evidence="1" type="ORF">T4B_13163</name>
</gene>
<sequence>MPSLKKIYSTKKVDFSKVDKMGIIRWEIMRENR</sequence>
<comment type="caution">
    <text evidence="1">The sequence shown here is derived from an EMBL/GenBank/DDBJ whole genome shotgun (WGS) entry which is preliminary data.</text>
</comment>
<dbReference type="Proteomes" id="UP000054805">
    <property type="component" value="Unassembled WGS sequence"/>
</dbReference>
<name>A0A0V1GIU0_TRIPS</name>
<organism evidence="1 2">
    <name type="scientific">Trichinella pseudospiralis</name>
    <name type="common">Parasitic roundworm</name>
    <dbReference type="NCBI Taxonomy" id="6337"/>
    <lineage>
        <taxon>Eukaryota</taxon>
        <taxon>Metazoa</taxon>
        <taxon>Ecdysozoa</taxon>
        <taxon>Nematoda</taxon>
        <taxon>Enoplea</taxon>
        <taxon>Dorylaimia</taxon>
        <taxon>Trichinellida</taxon>
        <taxon>Trichinellidae</taxon>
        <taxon>Trichinella</taxon>
    </lineage>
</organism>